<dbReference type="OrthoDB" id="9783125at2"/>
<keyword evidence="1" id="KW-0812">Transmembrane</keyword>
<sequence length="191" mass="21351">MKIVKGEAGYLRSQKKIEIIKAAVSFGLVFAILITGIVTTGNRLNWMTIIAVLGCLPASKVLVGVITRMPYKSIDKKMADEIAGKTTYLTTVYDMIITSREKIMPVECMVISDHTVCGYASSKKVDVQYAADYIKQMLNQNKIDHVTVKLFDGYTKFITRAEGMNNMAAIDEPESKEREELIRQLILSISM</sequence>
<keyword evidence="3" id="KW-1185">Reference proteome</keyword>
<evidence type="ECO:0000313" key="2">
    <source>
        <dbReference type="EMBL" id="SHK39117.1"/>
    </source>
</evidence>
<gene>
    <name evidence="2" type="ORF">SAMN02745243_02835</name>
</gene>
<keyword evidence="1" id="KW-1133">Transmembrane helix</keyword>
<organism evidence="2 3">
    <name type="scientific">Hespellia stercorisuis DSM 15480</name>
    <dbReference type="NCBI Taxonomy" id="1121950"/>
    <lineage>
        <taxon>Bacteria</taxon>
        <taxon>Bacillati</taxon>
        <taxon>Bacillota</taxon>
        <taxon>Clostridia</taxon>
        <taxon>Lachnospirales</taxon>
        <taxon>Lachnospiraceae</taxon>
        <taxon>Hespellia</taxon>
    </lineage>
</organism>
<dbReference type="Proteomes" id="UP000184301">
    <property type="component" value="Unassembled WGS sequence"/>
</dbReference>
<evidence type="ECO:0000313" key="3">
    <source>
        <dbReference type="Proteomes" id="UP000184301"/>
    </source>
</evidence>
<name>A0A1M6S3S7_9FIRM</name>
<proteinExistence type="predicted"/>
<reference evidence="2 3" key="1">
    <citation type="submission" date="2016-11" db="EMBL/GenBank/DDBJ databases">
        <authorList>
            <person name="Jaros S."/>
            <person name="Januszkiewicz K."/>
            <person name="Wedrychowicz H."/>
        </authorList>
    </citation>
    <scope>NUCLEOTIDE SEQUENCE [LARGE SCALE GENOMIC DNA]</scope>
    <source>
        <strain evidence="2 3">DSM 15480</strain>
    </source>
</reference>
<protein>
    <submittedName>
        <fullName evidence="2">Uncharacterized protein</fullName>
    </submittedName>
</protein>
<feature type="transmembrane region" description="Helical" evidence="1">
    <location>
        <begin position="20"/>
        <end position="38"/>
    </location>
</feature>
<keyword evidence="1" id="KW-0472">Membrane</keyword>
<dbReference type="STRING" id="1121950.SAMN02745243_02835"/>
<feature type="transmembrane region" description="Helical" evidence="1">
    <location>
        <begin position="44"/>
        <end position="67"/>
    </location>
</feature>
<dbReference type="EMBL" id="FQZY01000046">
    <property type="protein sequence ID" value="SHK39117.1"/>
    <property type="molecule type" value="Genomic_DNA"/>
</dbReference>
<dbReference type="RefSeq" id="WP_073111602.1">
    <property type="nucleotide sequence ID" value="NZ_FQZY01000046.1"/>
</dbReference>
<accession>A0A1M6S3S7</accession>
<evidence type="ECO:0000256" key="1">
    <source>
        <dbReference type="SAM" id="Phobius"/>
    </source>
</evidence>
<dbReference type="AlphaFoldDB" id="A0A1M6S3S7"/>